<sequence length="290" mass="32054">MTSMQPITAKPGSVTMEVTLDQIAESADFKFRADGIDATHKADLASTIRNTGAPLDPVLLWRAGPGEIGASGKLILLDGAHRLAAYRAVKWSQPIPAIVLVGTDRRDALGAALRANAKRTRGLSQAERMDAAWRLVREPVPRRYKVREIAAWADVARATVDNMRARFRVMQEEGIEITGSWARDRRTRDDANDAGLGQMTDAQRKAEIGKLAGDIRELLDRRKHPERPILREQQAIWEAIGEALGDNALKQMLDYLLGGEEEANEWLELARSGGDEAAEDVEDDDPDPQF</sequence>
<dbReference type="STRING" id="272942.RCAP_rcc01925"/>
<dbReference type="OrthoDB" id="7353482at2"/>
<feature type="region of interest" description="Disordered" evidence="1">
    <location>
        <begin position="270"/>
        <end position="290"/>
    </location>
</feature>
<dbReference type="AlphaFoldDB" id="D5AUN0"/>
<dbReference type="HOGENOM" id="CLU_993514_0_0_5"/>
<protein>
    <submittedName>
        <fullName evidence="2">Uncharacterized protein</fullName>
    </submittedName>
</protein>
<proteinExistence type="predicted"/>
<dbReference type="InterPro" id="IPR036086">
    <property type="entry name" value="ParB/Sulfiredoxin_sf"/>
</dbReference>
<accession>D5AUN0</accession>
<dbReference type="EMBL" id="CP001312">
    <property type="protein sequence ID" value="ADE85669.1"/>
    <property type="molecule type" value="Genomic_DNA"/>
</dbReference>
<organism evidence="2 3">
    <name type="scientific">Rhodobacter capsulatus (strain ATCC BAA-309 / NBRC 16581 / SB1003)</name>
    <dbReference type="NCBI Taxonomy" id="272942"/>
    <lineage>
        <taxon>Bacteria</taxon>
        <taxon>Pseudomonadati</taxon>
        <taxon>Pseudomonadota</taxon>
        <taxon>Alphaproteobacteria</taxon>
        <taxon>Rhodobacterales</taxon>
        <taxon>Rhodobacter group</taxon>
        <taxon>Rhodobacter</taxon>
    </lineage>
</organism>
<dbReference type="Proteomes" id="UP000002361">
    <property type="component" value="Chromosome"/>
</dbReference>
<reference key="1">
    <citation type="submission" date="2008-12" db="EMBL/GenBank/DDBJ databases">
        <title>Complete genome sequence of Rhodobacter capsulatus SB1003.</title>
        <authorList>
            <person name="Strnad H."/>
            <person name="Lapidus A."/>
            <person name="Vlcek C."/>
            <person name="Ulbrich P."/>
            <person name="Paces J."/>
            <person name="Maltsev N."/>
            <person name="Kumar V."/>
            <person name="Kogan Y."/>
            <person name="Milgram A."/>
            <person name="Rebrekov D."/>
            <person name="Mazur M."/>
            <person name="Cox R."/>
            <person name="Kyrpides N."/>
            <person name="Kolar M."/>
            <person name="Sachova J."/>
            <person name="Ridl J."/>
            <person name="Ivanova N."/>
            <person name="Kapatral V."/>
            <person name="Los T."/>
            <person name="Lykidis A."/>
            <person name="Mikhailova N."/>
            <person name="Reznik G."/>
            <person name="Vasieva O."/>
            <person name="Fonstein M."/>
            <person name="Paces V."/>
            <person name="Haselkorn R."/>
        </authorList>
    </citation>
    <scope>NUCLEOTIDE SEQUENCE</scope>
    <source>
        <strain>SB1003</strain>
    </source>
</reference>
<feature type="compositionally biased region" description="Acidic residues" evidence="1">
    <location>
        <begin position="276"/>
        <end position="290"/>
    </location>
</feature>
<gene>
    <name evidence="2" type="ordered locus">RCAP_rcc01925</name>
</gene>
<dbReference type="SUPFAM" id="SSF110849">
    <property type="entry name" value="ParB/Sulfiredoxin"/>
    <property type="match status" value="1"/>
</dbReference>
<evidence type="ECO:0000313" key="2">
    <source>
        <dbReference type="EMBL" id="ADE85669.1"/>
    </source>
</evidence>
<evidence type="ECO:0000256" key="1">
    <source>
        <dbReference type="SAM" id="MobiDB-lite"/>
    </source>
</evidence>
<dbReference type="RefSeq" id="WP_013067648.1">
    <property type="nucleotide sequence ID" value="NC_014034.1"/>
</dbReference>
<evidence type="ECO:0000313" key="3">
    <source>
        <dbReference type="Proteomes" id="UP000002361"/>
    </source>
</evidence>
<name>D5AUN0_RHOCB</name>
<reference evidence="2 3" key="2">
    <citation type="journal article" date="2010" name="J. Bacteriol.">
        <title>Complete genome sequence of the photosynthetic purple nonsulfur bacterium Rhodobacter capsulatus SB 1003.</title>
        <authorList>
            <person name="Strnad H."/>
            <person name="Lapidus A."/>
            <person name="Paces J."/>
            <person name="Ulbrich P."/>
            <person name="Vlcek C."/>
            <person name="Paces V."/>
            <person name="Haselkorn R."/>
        </authorList>
    </citation>
    <scope>NUCLEOTIDE SEQUENCE [LARGE SCALE GENOMIC DNA]</scope>
    <source>
        <strain evidence="3">ATCC BAA-309 / NBRC 16581 / SB1003</strain>
    </source>
</reference>
<keyword evidence="3" id="KW-1185">Reference proteome</keyword>
<dbReference type="GeneID" id="31490799"/>
<dbReference type="KEGG" id="rcp:RCAP_rcc01925"/>